<gene>
    <name evidence="4" type="ORF">CesoFtcFv8_018961</name>
</gene>
<evidence type="ECO:0000313" key="5">
    <source>
        <dbReference type="Proteomes" id="UP001335648"/>
    </source>
</evidence>
<dbReference type="GO" id="GO:0003676">
    <property type="term" value="F:nucleic acid binding"/>
    <property type="evidence" value="ECO:0007669"/>
    <property type="project" value="InterPro"/>
</dbReference>
<keyword evidence="5" id="KW-1185">Reference proteome</keyword>
<dbReference type="PROSITE" id="PS50013">
    <property type="entry name" value="CHROMO_2"/>
    <property type="match status" value="1"/>
</dbReference>
<dbReference type="SUPFAM" id="SSF53098">
    <property type="entry name" value="Ribonuclease H-like"/>
    <property type="match status" value="1"/>
</dbReference>
<feature type="domain" description="Integrase catalytic" evidence="3">
    <location>
        <begin position="1"/>
        <end position="125"/>
    </location>
</feature>
<dbReference type="InterPro" id="IPR023780">
    <property type="entry name" value="Chromo_domain"/>
</dbReference>
<proteinExistence type="predicted"/>
<dbReference type="Gene3D" id="2.40.50.40">
    <property type="match status" value="1"/>
</dbReference>
<feature type="domain" description="Chromo" evidence="2">
    <location>
        <begin position="267"/>
        <end position="325"/>
    </location>
</feature>
<sequence length="336" mass="38271">MVHLIPMSKLPTARETAQAMLSHVFRIHGFPNDVVSDRGPQFVSRFWREFCRLIQATVSLTSGYHPQSNGQAERMNQEMETCLRCLVSQKPTTWSKHLIWVEYAHNTLPTSATGISPFQCVHGYQPPLFPELEQEVIVPSAHALVRRCRRVWKGVRQMLQRSATGMKRLADRKRRPSPRYKVGQRVWLSTKDLPLHVPSRKLAPRFVGPYPISKVINPVAVRLCLPKSLKVHPTFHVSKLKPVLESRLVPPSTPPPPPRVIDGGIVYTVKKILSERKRGRGRQFLVDWVGYGIEERCWIPGSFIVDKSLITDFDRLRSHYSGTSGAVRKRGGTVRV</sequence>
<dbReference type="InterPro" id="IPR012337">
    <property type="entry name" value="RNaseH-like_sf"/>
</dbReference>
<dbReference type="InterPro" id="IPR001584">
    <property type="entry name" value="Integrase_cat-core"/>
</dbReference>
<evidence type="ECO:0000256" key="1">
    <source>
        <dbReference type="ARBA" id="ARBA00004123"/>
    </source>
</evidence>
<accession>A0AAN8GMT5</accession>
<dbReference type="GO" id="GO:0005634">
    <property type="term" value="C:nucleus"/>
    <property type="evidence" value="ECO:0007669"/>
    <property type="project" value="UniProtKB-SubCell"/>
</dbReference>
<dbReference type="GO" id="GO:0015074">
    <property type="term" value="P:DNA integration"/>
    <property type="evidence" value="ECO:0007669"/>
    <property type="project" value="InterPro"/>
</dbReference>
<reference evidence="4 5" key="1">
    <citation type="journal article" date="2023" name="Mol. Biol. Evol.">
        <title>Genomics of Secondarily Temperate Adaptation in the Only Non-Antarctic Icefish.</title>
        <authorList>
            <person name="Rivera-Colon A.G."/>
            <person name="Rayamajhi N."/>
            <person name="Minhas B.F."/>
            <person name="Madrigal G."/>
            <person name="Bilyk K.T."/>
            <person name="Yoon V."/>
            <person name="Hune M."/>
            <person name="Gregory S."/>
            <person name="Cheng C.H.C."/>
            <person name="Catchen J.M."/>
        </authorList>
    </citation>
    <scope>NUCLEOTIDE SEQUENCE [LARGE SCALE GENOMIC DNA]</scope>
    <source>
        <strain evidence="4">JC2023a</strain>
    </source>
</reference>
<organism evidence="4 5">
    <name type="scientific">Champsocephalus esox</name>
    <name type="common">pike icefish</name>
    <dbReference type="NCBI Taxonomy" id="159716"/>
    <lineage>
        <taxon>Eukaryota</taxon>
        <taxon>Metazoa</taxon>
        <taxon>Chordata</taxon>
        <taxon>Craniata</taxon>
        <taxon>Vertebrata</taxon>
        <taxon>Euteleostomi</taxon>
        <taxon>Actinopterygii</taxon>
        <taxon>Neopterygii</taxon>
        <taxon>Teleostei</taxon>
        <taxon>Neoteleostei</taxon>
        <taxon>Acanthomorphata</taxon>
        <taxon>Eupercaria</taxon>
        <taxon>Perciformes</taxon>
        <taxon>Notothenioidei</taxon>
        <taxon>Channichthyidae</taxon>
        <taxon>Champsocephalus</taxon>
    </lineage>
</organism>
<dbReference type="Proteomes" id="UP001335648">
    <property type="component" value="Unassembled WGS sequence"/>
</dbReference>
<dbReference type="AlphaFoldDB" id="A0AAN8GMT5"/>
<dbReference type="SUPFAM" id="SSF54160">
    <property type="entry name" value="Chromo domain-like"/>
    <property type="match status" value="1"/>
</dbReference>
<dbReference type="InterPro" id="IPR056924">
    <property type="entry name" value="SH3_Tf2-1"/>
</dbReference>
<evidence type="ECO:0000259" key="3">
    <source>
        <dbReference type="PROSITE" id="PS50994"/>
    </source>
</evidence>
<dbReference type="Gene3D" id="3.30.420.10">
    <property type="entry name" value="Ribonuclease H-like superfamily/Ribonuclease H"/>
    <property type="match status" value="1"/>
</dbReference>
<dbReference type="EMBL" id="JAULUE010002060">
    <property type="protein sequence ID" value="KAK5885229.1"/>
    <property type="molecule type" value="Genomic_DNA"/>
</dbReference>
<comment type="subcellular location">
    <subcellularLocation>
        <location evidence="1">Nucleus</location>
    </subcellularLocation>
</comment>
<dbReference type="InterPro" id="IPR016197">
    <property type="entry name" value="Chromo-like_dom_sf"/>
</dbReference>
<evidence type="ECO:0000259" key="2">
    <source>
        <dbReference type="PROSITE" id="PS50013"/>
    </source>
</evidence>
<dbReference type="InterPro" id="IPR050951">
    <property type="entry name" value="Retrovirus_Pol_polyprotein"/>
</dbReference>
<dbReference type="InterPro" id="IPR000953">
    <property type="entry name" value="Chromo/chromo_shadow_dom"/>
</dbReference>
<evidence type="ECO:0008006" key="6">
    <source>
        <dbReference type="Google" id="ProtNLM"/>
    </source>
</evidence>
<dbReference type="Pfam" id="PF00385">
    <property type="entry name" value="Chromo"/>
    <property type="match status" value="1"/>
</dbReference>
<evidence type="ECO:0000313" key="4">
    <source>
        <dbReference type="EMBL" id="KAK5885229.1"/>
    </source>
</evidence>
<dbReference type="SMART" id="SM00298">
    <property type="entry name" value="CHROMO"/>
    <property type="match status" value="1"/>
</dbReference>
<dbReference type="PANTHER" id="PTHR37984">
    <property type="entry name" value="PROTEIN CBG26694"/>
    <property type="match status" value="1"/>
</dbReference>
<protein>
    <recommendedName>
        <fullName evidence="6">Integrase catalytic domain-containing protein</fullName>
    </recommendedName>
</protein>
<comment type="caution">
    <text evidence="4">The sequence shown here is derived from an EMBL/GenBank/DDBJ whole genome shotgun (WGS) entry which is preliminary data.</text>
</comment>
<name>A0AAN8GMT5_9TELE</name>
<dbReference type="PROSITE" id="PS50994">
    <property type="entry name" value="INTEGRASE"/>
    <property type="match status" value="1"/>
</dbReference>
<dbReference type="Pfam" id="PF24626">
    <property type="entry name" value="SH3_Tf2-1"/>
    <property type="match status" value="1"/>
</dbReference>
<dbReference type="InterPro" id="IPR036397">
    <property type="entry name" value="RNaseH_sf"/>
</dbReference>
<dbReference type="PANTHER" id="PTHR37984:SF15">
    <property type="entry name" value="INTEGRASE CATALYTIC DOMAIN-CONTAINING PROTEIN"/>
    <property type="match status" value="1"/>
</dbReference>